<evidence type="ECO:0000256" key="1">
    <source>
        <dbReference type="SAM" id="SignalP"/>
    </source>
</evidence>
<evidence type="ECO:0000313" key="3">
    <source>
        <dbReference type="Proteomes" id="UP000053586"/>
    </source>
</evidence>
<evidence type="ECO:0008006" key="4">
    <source>
        <dbReference type="Google" id="ProtNLM"/>
    </source>
</evidence>
<dbReference type="RefSeq" id="WP_006002947.1">
    <property type="nucleotide sequence ID" value="NZ_BAET01000006.1"/>
</dbReference>
<dbReference type="OrthoDB" id="190887at2"/>
<feature type="chain" id="PRO_5003598895" description="Porin" evidence="1">
    <location>
        <begin position="26"/>
        <end position="389"/>
    </location>
</feature>
<reference evidence="2 3" key="1">
    <citation type="journal article" date="2012" name="J. Bacteriol.">
        <title>Genome sequence of proteorhodopsin-containing sea ice bacterium Glaciecola punicea ACAM 611T.</title>
        <authorList>
            <person name="Qin Q.-L."/>
            <person name="Xie B.-B."/>
            <person name="Shu Y.-L."/>
            <person name="Rong J.-C."/>
            <person name="Zhao D.-L."/>
            <person name="Zhang X.-Y."/>
            <person name="Chen X.-L."/>
            <person name="Zhou B.-C."/>
            <person name="Zhanga Y.-Z."/>
        </authorList>
    </citation>
    <scope>NUCLEOTIDE SEQUENCE [LARGE SCALE GENOMIC DNA]</scope>
    <source>
        <strain evidence="2 3">ACAM 611</strain>
    </source>
</reference>
<proteinExistence type="predicted"/>
<dbReference type="InterPro" id="IPR045748">
    <property type="entry name" value="DcaP"/>
</dbReference>
<evidence type="ECO:0000313" key="2">
    <source>
        <dbReference type="EMBL" id="GAB54583.1"/>
    </source>
</evidence>
<reference evidence="2 3" key="2">
    <citation type="journal article" date="2017" name="Antonie Van Leeuwenhoek">
        <title>Rhizobium rhizosphaerae sp. nov., a novel species isolated from rice rhizosphere.</title>
        <authorList>
            <person name="Zhao J.J."/>
            <person name="Zhang J."/>
            <person name="Zhang R.J."/>
            <person name="Zhang C.W."/>
            <person name="Yin H.Q."/>
            <person name="Zhang X.X."/>
        </authorList>
    </citation>
    <scope>NUCLEOTIDE SEQUENCE [LARGE SCALE GENOMIC DNA]</scope>
    <source>
        <strain evidence="2 3">ACAM 611</strain>
    </source>
</reference>
<dbReference type="Proteomes" id="UP000053586">
    <property type="component" value="Unassembled WGS sequence"/>
</dbReference>
<dbReference type="Pfam" id="PF19577">
    <property type="entry name" value="DcaP"/>
    <property type="match status" value="1"/>
</dbReference>
<accession>H5T8E2</accession>
<dbReference type="AlphaFoldDB" id="H5T8E2"/>
<organism evidence="2 3">
    <name type="scientific">Glaciecola punicea ACAM 611</name>
    <dbReference type="NCBI Taxonomy" id="1121923"/>
    <lineage>
        <taxon>Bacteria</taxon>
        <taxon>Pseudomonadati</taxon>
        <taxon>Pseudomonadota</taxon>
        <taxon>Gammaproteobacteria</taxon>
        <taxon>Alteromonadales</taxon>
        <taxon>Alteromonadaceae</taxon>
        <taxon>Glaciecola</taxon>
    </lineage>
</organism>
<protein>
    <recommendedName>
        <fullName evidence="4">Porin</fullName>
    </recommendedName>
</protein>
<keyword evidence="1" id="KW-0732">Signal</keyword>
<name>H5T8E2_9ALTE</name>
<dbReference type="eggNOG" id="COG3203">
    <property type="taxonomic scope" value="Bacteria"/>
</dbReference>
<comment type="caution">
    <text evidence="2">The sequence shown here is derived from an EMBL/GenBank/DDBJ whole genome shotgun (WGS) entry which is preliminary data.</text>
</comment>
<dbReference type="SUPFAM" id="SSF56935">
    <property type="entry name" value="Porins"/>
    <property type="match status" value="1"/>
</dbReference>
<dbReference type="EMBL" id="BAET01000006">
    <property type="protein sequence ID" value="GAB54583.1"/>
    <property type="molecule type" value="Genomic_DNA"/>
</dbReference>
<keyword evidence="3" id="KW-1185">Reference proteome</keyword>
<dbReference type="STRING" id="56804.BAE46_11295"/>
<sequence>MKLTKLCSATLIALGTLGLCSTASAASATLGDTSVKFSGYIKADAIFSNYSDGSLGSGNLGRDFYIPSLTPVGKDKESTQFDAHIRQSRFRFTTNTPTDEGDSITGVLEFDMLATGGGDERVSNSYVPRIRHAFIKYKGFLVGQTWSTFMDTGALPESVDFIGSTDGTIFNRQTQLRYTAGSWDFAVENSESTITPFGGGGRIVADDGAIPDFVVRYTHTADWGYVKVAGLARQLAYDNGADIDTTQASYGLSVTSKIGVGAQNDIRISVNSGAGLGRYSAINAANGGVLTANGEIETIDSSAFAVAYRHVWNDEFRSNIIYSAFSADNNVVLTGESVTAKTQSMRLNLFYQPTAKITVGAEYALAKREIESGADGDMNRLQFSMKYAF</sequence>
<gene>
    <name evidence="2" type="ORF">GPUN_0436</name>
</gene>
<feature type="signal peptide" evidence="1">
    <location>
        <begin position="1"/>
        <end position="25"/>
    </location>
</feature>